<dbReference type="InterPro" id="IPR008256">
    <property type="entry name" value="Peptidase_S1B"/>
</dbReference>
<name>A0AAU9K465_9CILI</name>
<dbReference type="EMBL" id="CAJZBQ010000056">
    <property type="protein sequence ID" value="CAG9333021.1"/>
    <property type="molecule type" value="Genomic_DNA"/>
</dbReference>
<dbReference type="PRINTS" id="PR00839">
    <property type="entry name" value="V8PROTEASE"/>
</dbReference>
<dbReference type="EC" id="3.4.21.-" evidence="6"/>
<proteinExistence type="inferred from homology"/>
<dbReference type="InterPro" id="IPR043504">
    <property type="entry name" value="Peptidase_S1_PA_chymotrypsin"/>
</dbReference>
<protein>
    <recommendedName>
        <fullName evidence="6">Serine protease</fullName>
        <ecNumber evidence="6">3.4.21.-</ecNumber>
    </recommendedName>
</protein>
<organism evidence="7 8">
    <name type="scientific">Blepharisma stoltei</name>
    <dbReference type="NCBI Taxonomy" id="1481888"/>
    <lineage>
        <taxon>Eukaryota</taxon>
        <taxon>Sar</taxon>
        <taxon>Alveolata</taxon>
        <taxon>Ciliophora</taxon>
        <taxon>Postciliodesmatophora</taxon>
        <taxon>Heterotrichea</taxon>
        <taxon>Heterotrichida</taxon>
        <taxon>Blepharismidae</taxon>
        <taxon>Blepharisma</taxon>
    </lineage>
</organism>
<reference evidence="7" key="1">
    <citation type="submission" date="2021-09" db="EMBL/GenBank/DDBJ databases">
        <authorList>
            <consortium name="AG Swart"/>
            <person name="Singh M."/>
            <person name="Singh A."/>
            <person name="Seah K."/>
            <person name="Emmerich C."/>
        </authorList>
    </citation>
    <scope>NUCLEOTIDE SEQUENCE</scope>
    <source>
        <strain evidence="7">ATCC30299</strain>
    </source>
</reference>
<dbReference type="PANTHER" id="PTHR21004">
    <property type="entry name" value="SERINE PROTEASE-RELATED"/>
    <property type="match status" value="1"/>
</dbReference>
<dbReference type="PANTHER" id="PTHR21004:SF0">
    <property type="entry name" value="PEROXISOMAL LEADER PEPTIDE-PROCESSING PROTEASE"/>
    <property type="match status" value="1"/>
</dbReference>
<dbReference type="Proteomes" id="UP001162131">
    <property type="component" value="Unassembled WGS sequence"/>
</dbReference>
<dbReference type="GO" id="GO:0004252">
    <property type="term" value="F:serine-type endopeptidase activity"/>
    <property type="evidence" value="ECO:0007669"/>
    <property type="project" value="InterPro"/>
</dbReference>
<keyword evidence="2 6" id="KW-0645">Protease</keyword>
<comment type="caution">
    <text evidence="7">The sequence shown here is derived from an EMBL/GenBank/DDBJ whole genome shotgun (WGS) entry which is preliminary data.</text>
</comment>
<dbReference type="AlphaFoldDB" id="A0AAU9K465"/>
<evidence type="ECO:0000256" key="5">
    <source>
        <dbReference type="ARBA" id="ARBA00022825"/>
    </source>
</evidence>
<keyword evidence="5 6" id="KW-0720">Serine protease</keyword>
<evidence type="ECO:0000256" key="4">
    <source>
        <dbReference type="ARBA" id="ARBA00022801"/>
    </source>
</evidence>
<keyword evidence="8" id="KW-1185">Reference proteome</keyword>
<evidence type="ECO:0000256" key="1">
    <source>
        <dbReference type="ARBA" id="ARBA00008764"/>
    </source>
</evidence>
<dbReference type="GO" id="GO:0005777">
    <property type="term" value="C:peroxisome"/>
    <property type="evidence" value="ECO:0007669"/>
    <property type="project" value="InterPro"/>
</dbReference>
<gene>
    <name evidence="7" type="ORF">BSTOLATCC_MIC57842</name>
</gene>
<accession>A0AAU9K465</accession>
<dbReference type="InterPro" id="IPR039245">
    <property type="entry name" value="TYSND1/DEG15"/>
</dbReference>
<evidence type="ECO:0000313" key="7">
    <source>
        <dbReference type="EMBL" id="CAG9333021.1"/>
    </source>
</evidence>
<dbReference type="GO" id="GO:0016485">
    <property type="term" value="P:protein processing"/>
    <property type="evidence" value="ECO:0007669"/>
    <property type="project" value="InterPro"/>
</dbReference>
<evidence type="ECO:0000313" key="8">
    <source>
        <dbReference type="Proteomes" id="UP001162131"/>
    </source>
</evidence>
<keyword evidence="3" id="KW-0732">Signal</keyword>
<evidence type="ECO:0000256" key="3">
    <source>
        <dbReference type="ARBA" id="ARBA00022729"/>
    </source>
</evidence>
<dbReference type="SUPFAM" id="SSF50494">
    <property type="entry name" value="Trypsin-like serine proteases"/>
    <property type="match status" value="1"/>
</dbReference>
<dbReference type="Gene3D" id="2.40.10.10">
    <property type="entry name" value="Trypsin-like serine proteases"/>
    <property type="match status" value="2"/>
</dbReference>
<dbReference type="Pfam" id="PF13365">
    <property type="entry name" value="Trypsin_2"/>
    <property type="match status" value="1"/>
</dbReference>
<sequence>MELIRYDEVHKTHCTKAKEYIIRVAEDIEEEKSWMFREIEYFFEAIKLKFKFFPKIISKKSESFHIINIKKPRVADKVIILSISKAHGITHTDTILKRTGLISLIFRDTFMLIDTAYLPNSEGSLVLSEDMKTIYGILLPCTMSQQFEFGILYTRILRGDYSLTPAPKIHEIFPSIVKVFAKMTGSGVSISQNLIITNSHVAKNSKNIDIYAQDKKCEGKLKAAYNLIDLAKIEVERNIPIVEKAKEFIYGETVYAVGFGLFNPWELKCPIVTIGSLSKIVYYKNKPIAIQFTAQSFSGHSGGGVFNEKGELIGIIVSNAREREGNIIPTLNLCIPHTVFEDEELLNDTDPFITDLFNYETVRILPEPRL</sequence>
<evidence type="ECO:0000256" key="6">
    <source>
        <dbReference type="RuleBase" id="RU004296"/>
    </source>
</evidence>
<keyword evidence="4 6" id="KW-0378">Hydrolase</keyword>
<comment type="similarity">
    <text evidence="1 6">Belongs to the peptidase S1B family.</text>
</comment>
<dbReference type="InterPro" id="IPR009003">
    <property type="entry name" value="Peptidase_S1_PA"/>
</dbReference>
<evidence type="ECO:0000256" key="2">
    <source>
        <dbReference type="ARBA" id="ARBA00022670"/>
    </source>
</evidence>
<dbReference type="GO" id="GO:0031998">
    <property type="term" value="P:regulation of fatty acid beta-oxidation"/>
    <property type="evidence" value="ECO:0007669"/>
    <property type="project" value="TreeGrafter"/>
</dbReference>